<dbReference type="PANTHER" id="PTHR38590:SF1">
    <property type="entry name" value="BLL0828 PROTEIN"/>
    <property type="match status" value="1"/>
</dbReference>
<evidence type="ECO:0000313" key="2">
    <source>
        <dbReference type="EMBL" id="MCL6740235.1"/>
    </source>
</evidence>
<keyword evidence="3" id="KW-1185">Reference proteome</keyword>
<dbReference type="GO" id="GO:0004519">
    <property type="term" value="F:endonuclease activity"/>
    <property type="evidence" value="ECO:0007669"/>
    <property type="project" value="UniProtKB-KW"/>
</dbReference>
<accession>A0ABT0S756</accession>
<feature type="domain" description="DUF559" evidence="1">
    <location>
        <begin position="1"/>
        <end position="94"/>
    </location>
</feature>
<proteinExistence type="predicted"/>
<dbReference type="CDD" id="cd01038">
    <property type="entry name" value="Endonuclease_DUF559"/>
    <property type="match status" value="1"/>
</dbReference>
<dbReference type="Gene3D" id="3.40.960.10">
    <property type="entry name" value="VSR Endonuclease"/>
    <property type="match status" value="1"/>
</dbReference>
<dbReference type="InterPro" id="IPR047216">
    <property type="entry name" value="Endonuclease_DUF559_bact"/>
</dbReference>
<gene>
    <name evidence="2" type="ORF">LZ518_03675</name>
</gene>
<organism evidence="2 3">
    <name type="scientific">Sphingomonas brevis</name>
    <dbReference type="NCBI Taxonomy" id="2908206"/>
    <lineage>
        <taxon>Bacteria</taxon>
        <taxon>Pseudomonadati</taxon>
        <taxon>Pseudomonadota</taxon>
        <taxon>Alphaproteobacteria</taxon>
        <taxon>Sphingomonadales</taxon>
        <taxon>Sphingomonadaceae</taxon>
        <taxon>Sphingomonas</taxon>
    </lineage>
</organism>
<dbReference type="SUPFAM" id="SSF52980">
    <property type="entry name" value="Restriction endonuclease-like"/>
    <property type="match status" value="1"/>
</dbReference>
<dbReference type="Pfam" id="PF04480">
    <property type="entry name" value="DUF559"/>
    <property type="match status" value="1"/>
</dbReference>
<dbReference type="Proteomes" id="UP001165383">
    <property type="component" value="Unassembled WGS sequence"/>
</dbReference>
<keyword evidence="2" id="KW-0378">Hydrolase</keyword>
<comment type="caution">
    <text evidence="2">The sequence shown here is derived from an EMBL/GenBank/DDBJ whole genome shotgun (WGS) entry which is preliminary data.</text>
</comment>
<reference evidence="2" key="1">
    <citation type="submission" date="2022-05" db="EMBL/GenBank/DDBJ databases">
        <authorList>
            <person name="Jo J.-H."/>
            <person name="Im W.-T."/>
        </authorList>
    </citation>
    <scope>NUCLEOTIDE SEQUENCE</scope>
    <source>
        <strain evidence="2">RB56-2</strain>
    </source>
</reference>
<evidence type="ECO:0000313" key="3">
    <source>
        <dbReference type="Proteomes" id="UP001165383"/>
    </source>
</evidence>
<evidence type="ECO:0000259" key="1">
    <source>
        <dbReference type="Pfam" id="PF04480"/>
    </source>
</evidence>
<sequence>MTLPEVLLWRELRRRPGSLKFRRQHPFGRCIVDFYCPAARLVIEIDGMAHQMGSEADRDRRRDSWLRSQGLHVARFAVPEVMNDLEAVVREIVRTALSRLPLHQAALGSPPQDRILGRN</sequence>
<protein>
    <submittedName>
        <fullName evidence="2">Endonuclease domain-containing protein</fullName>
    </submittedName>
</protein>
<dbReference type="InterPro" id="IPR007569">
    <property type="entry name" value="DUF559"/>
</dbReference>
<keyword evidence="2" id="KW-0540">Nuclease</keyword>
<dbReference type="InterPro" id="IPR011335">
    <property type="entry name" value="Restrct_endonuc-II-like"/>
</dbReference>
<dbReference type="EMBL" id="JAMGBB010000001">
    <property type="protein sequence ID" value="MCL6740235.1"/>
    <property type="molecule type" value="Genomic_DNA"/>
</dbReference>
<dbReference type="PANTHER" id="PTHR38590">
    <property type="entry name" value="BLL0828 PROTEIN"/>
    <property type="match status" value="1"/>
</dbReference>
<keyword evidence="2" id="KW-0255">Endonuclease</keyword>
<name>A0ABT0S756_9SPHN</name>